<reference evidence="1" key="1">
    <citation type="submission" date="2021-03" db="EMBL/GenBank/DDBJ databases">
        <authorList>
            <consortium name="DOE Joint Genome Institute"/>
            <person name="Ahrendt S."/>
            <person name="Looney B.P."/>
            <person name="Miyauchi S."/>
            <person name="Morin E."/>
            <person name="Drula E."/>
            <person name="Courty P.E."/>
            <person name="Chicoki N."/>
            <person name="Fauchery L."/>
            <person name="Kohler A."/>
            <person name="Kuo A."/>
            <person name="Labutti K."/>
            <person name="Pangilinan J."/>
            <person name="Lipzen A."/>
            <person name="Riley R."/>
            <person name="Andreopoulos W."/>
            <person name="He G."/>
            <person name="Johnson J."/>
            <person name="Barry K.W."/>
            <person name="Grigoriev I.V."/>
            <person name="Nagy L."/>
            <person name="Hibbett D."/>
            <person name="Henrissat B."/>
            <person name="Matheny P.B."/>
            <person name="Labbe J."/>
            <person name="Martin F."/>
        </authorList>
    </citation>
    <scope>NUCLEOTIDE SEQUENCE</scope>
    <source>
        <strain evidence="1">HHB10654</strain>
    </source>
</reference>
<dbReference type="EMBL" id="MU277194">
    <property type="protein sequence ID" value="KAI0065694.1"/>
    <property type="molecule type" value="Genomic_DNA"/>
</dbReference>
<sequence length="365" mass="39757">MEPTISYESFVEDLDPGDSFTTSLAELLVKEMADRRNRQAPADRRLIADRTAKGLRMLAAPARVHRDRGVRGLLGRRTSLNLSDYLTVPPEEMELDDETESLEGMLEPPGAASNADLYDAYVAPQPHDPATRVRQARASAMLRQRHEDWAAQEGVPWTMPWATSAGTGASGAALTRQGSIRRPPARSRTTDFSDFTARRRSSTRGEAPEDDAVPPRRFFPPMRRLELPWGSYPDATVPAPSQYPELTPSSSSSATPPEPPAVAPERERTRPLSWLSRHAPSPSPLPHTVPGPTDSPPPRLRRGGVRPPEALLSWRVSMLGSRRESDAGGGDTEVEEDEVVGSGPYELRGADTANDPGPGDGPLEA</sequence>
<keyword evidence="2" id="KW-1185">Reference proteome</keyword>
<reference evidence="1" key="2">
    <citation type="journal article" date="2022" name="New Phytol.">
        <title>Evolutionary transition to the ectomycorrhizal habit in the genomes of a hyperdiverse lineage of mushroom-forming fungi.</title>
        <authorList>
            <person name="Looney B."/>
            <person name="Miyauchi S."/>
            <person name="Morin E."/>
            <person name="Drula E."/>
            <person name="Courty P.E."/>
            <person name="Kohler A."/>
            <person name="Kuo A."/>
            <person name="LaButti K."/>
            <person name="Pangilinan J."/>
            <person name="Lipzen A."/>
            <person name="Riley R."/>
            <person name="Andreopoulos W."/>
            <person name="He G."/>
            <person name="Johnson J."/>
            <person name="Nolan M."/>
            <person name="Tritt A."/>
            <person name="Barry K.W."/>
            <person name="Grigoriev I.V."/>
            <person name="Nagy L.G."/>
            <person name="Hibbett D."/>
            <person name="Henrissat B."/>
            <person name="Matheny P.B."/>
            <person name="Labbe J."/>
            <person name="Martin F.M."/>
        </authorList>
    </citation>
    <scope>NUCLEOTIDE SEQUENCE</scope>
    <source>
        <strain evidence="1">HHB10654</strain>
    </source>
</reference>
<organism evidence="1 2">
    <name type="scientific">Artomyces pyxidatus</name>
    <dbReference type="NCBI Taxonomy" id="48021"/>
    <lineage>
        <taxon>Eukaryota</taxon>
        <taxon>Fungi</taxon>
        <taxon>Dikarya</taxon>
        <taxon>Basidiomycota</taxon>
        <taxon>Agaricomycotina</taxon>
        <taxon>Agaricomycetes</taxon>
        <taxon>Russulales</taxon>
        <taxon>Auriscalpiaceae</taxon>
        <taxon>Artomyces</taxon>
    </lineage>
</organism>
<dbReference type="Proteomes" id="UP000814140">
    <property type="component" value="Unassembled WGS sequence"/>
</dbReference>
<gene>
    <name evidence="1" type="ORF">BV25DRAFT_1821363</name>
</gene>
<accession>A0ACB8T9U9</accession>
<comment type="caution">
    <text evidence="1">The sequence shown here is derived from an EMBL/GenBank/DDBJ whole genome shotgun (WGS) entry which is preliminary data.</text>
</comment>
<proteinExistence type="predicted"/>
<evidence type="ECO:0000313" key="1">
    <source>
        <dbReference type="EMBL" id="KAI0065694.1"/>
    </source>
</evidence>
<evidence type="ECO:0000313" key="2">
    <source>
        <dbReference type="Proteomes" id="UP000814140"/>
    </source>
</evidence>
<name>A0ACB8T9U9_9AGAM</name>
<protein>
    <submittedName>
        <fullName evidence="1">Uncharacterized protein</fullName>
    </submittedName>
</protein>